<keyword evidence="5 8" id="KW-0418">Kinase</keyword>
<dbReference type="Proteomes" id="UP000198785">
    <property type="component" value="Unassembled WGS sequence"/>
</dbReference>
<dbReference type="Pfam" id="PF02518">
    <property type="entry name" value="HATPase_c"/>
    <property type="match status" value="1"/>
</dbReference>
<evidence type="ECO:0000259" key="7">
    <source>
        <dbReference type="PROSITE" id="PS50109"/>
    </source>
</evidence>
<dbReference type="Pfam" id="PF00512">
    <property type="entry name" value="HisKA"/>
    <property type="match status" value="1"/>
</dbReference>
<keyword evidence="4" id="KW-0808">Transferase</keyword>
<dbReference type="RefSeq" id="WP_093367166.1">
    <property type="nucleotide sequence ID" value="NZ_FOZZ01000013.1"/>
</dbReference>
<evidence type="ECO:0000256" key="3">
    <source>
        <dbReference type="ARBA" id="ARBA00022553"/>
    </source>
</evidence>
<evidence type="ECO:0000313" key="8">
    <source>
        <dbReference type="EMBL" id="SFT11874.1"/>
    </source>
</evidence>
<dbReference type="Gene3D" id="1.10.287.130">
    <property type="match status" value="1"/>
</dbReference>
<protein>
    <recommendedName>
        <fullName evidence="2">histidine kinase</fullName>
        <ecNumber evidence="2">2.7.13.3</ecNumber>
    </recommendedName>
</protein>
<evidence type="ECO:0000256" key="6">
    <source>
        <dbReference type="SAM" id="Phobius"/>
    </source>
</evidence>
<accession>A0A1I6VEF9</accession>
<organism evidence="8 9">
    <name type="scientific">Sphingobacterium wenxiniae</name>
    <dbReference type="NCBI Taxonomy" id="683125"/>
    <lineage>
        <taxon>Bacteria</taxon>
        <taxon>Pseudomonadati</taxon>
        <taxon>Bacteroidota</taxon>
        <taxon>Sphingobacteriia</taxon>
        <taxon>Sphingobacteriales</taxon>
        <taxon>Sphingobacteriaceae</taxon>
        <taxon>Sphingobacterium</taxon>
    </lineage>
</organism>
<evidence type="ECO:0000256" key="2">
    <source>
        <dbReference type="ARBA" id="ARBA00012438"/>
    </source>
</evidence>
<evidence type="ECO:0000256" key="1">
    <source>
        <dbReference type="ARBA" id="ARBA00000085"/>
    </source>
</evidence>
<dbReference type="InterPro" id="IPR005467">
    <property type="entry name" value="His_kinase_dom"/>
</dbReference>
<dbReference type="GO" id="GO:0000155">
    <property type="term" value="F:phosphorelay sensor kinase activity"/>
    <property type="evidence" value="ECO:0007669"/>
    <property type="project" value="InterPro"/>
</dbReference>
<dbReference type="Gene3D" id="3.30.565.10">
    <property type="entry name" value="Histidine kinase-like ATPase, C-terminal domain"/>
    <property type="match status" value="1"/>
</dbReference>
<reference evidence="8 9" key="1">
    <citation type="submission" date="2016-10" db="EMBL/GenBank/DDBJ databases">
        <authorList>
            <person name="de Groot N.N."/>
        </authorList>
    </citation>
    <scope>NUCLEOTIDE SEQUENCE [LARGE SCALE GENOMIC DNA]</scope>
    <source>
        <strain evidence="8 9">DSM 22789</strain>
    </source>
</reference>
<dbReference type="OrthoDB" id="921707at2"/>
<dbReference type="PANTHER" id="PTHR43547">
    <property type="entry name" value="TWO-COMPONENT HISTIDINE KINASE"/>
    <property type="match status" value="1"/>
</dbReference>
<proteinExistence type="predicted"/>
<evidence type="ECO:0000256" key="4">
    <source>
        <dbReference type="ARBA" id="ARBA00022679"/>
    </source>
</evidence>
<dbReference type="InterPro" id="IPR036097">
    <property type="entry name" value="HisK_dim/P_sf"/>
</dbReference>
<comment type="catalytic activity">
    <reaction evidence="1">
        <text>ATP + protein L-histidine = ADP + protein N-phospho-L-histidine.</text>
        <dbReference type="EC" id="2.7.13.3"/>
    </reaction>
</comment>
<evidence type="ECO:0000313" key="9">
    <source>
        <dbReference type="Proteomes" id="UP000198785"/>
    </source>
</evidence>
<keyword evidence="9" id="KW-1185">Reference proteome</keyword>
<dbReference type="SUPFAM" id="SSF47384">
    <property type="entry name" value="Homodimeric domain of signal transducing histidine kinase"/>
    <property type="match status" value="1"/>
</dbReference>
<dbReference type="FunFam" id="3.30.565.10:FF:000006">
    <property type="entry name" value="Sensor histidine kinase WalK"/>
    <property type="match status" value="1"/>
</dbReference>
<keyword evidence="3" id="KW-0597">Phosphoprotein</keyword>
<dbReference type="EC" id="2.7.13.3" evidence="2"/>
<dbReference type="PRINTS" id="PR00344">
    <property type="entry name" value="BCTRLSENSOR"/>
</dbReference>
<dbReference type="STRING" id="683125.SAMN05660206_11318"/>
<dbReference type="SMART" id="SM00387">
    <property type="entry name" value="HATPase_c"/>
    <property type="match status" value="1"/>
</dbReference>
<keyword evidence="6" id="KW-1133">Transmembrane helix</keyword>
<feature type="transmembrane region" description="Helical" evidence="6">
    <location>
        <begin position="298"/>
        <end position="320"/>
    </location>
</feature>
<dbReference type="InterPro" id="IPR003594">
    <property type="entry name" value="HATPase_dom"/>
</dbReference>
<dbReference type="CDD" id="cd00075">
    <property type="entry name" value="HATPase"/>
    <property type="match status" value="1"/>
</dbReference>
<dbReference type="InterPro" id="IPR003661">
    <property type="entry name" value="HisK_dim/P_dom"/>
</dbReference>
<dbReference type="InterPro" id="IPR004358">
    <property type="entry name" value="Sig_transdc_His_kin-like_C"/>
</dbReference>
<sequence length="559" mass="65130">MAYNQLKYRKNFGLLIAFVILVTVLFVLAMLFARRVIYNFVETEFNNRKVEVFDQSVQSFNEFFNEKIPEISYYQGFLDSVKAAEFVNDVIRKNAFVEKALFYDIEVTNADSIESGIRYNHLLIYPKRVVDFHLDRENRLVAERKLRSEGKEYDEDFNSMMLKFIAFLDRVNDSTTLSDNDIYRVFYTLNAGKVSYMNIPRVSDLLVYKNMMHSSEAPVVTYEHDLFMFSVNPQKIQIKNIAPNLYERIEVLPIVSGSVSDQRNYWETQLSMPGALSDYKLQYSSSEGFIYKEINRRFFPVSVGISIIYIILILIAYLIYRNAIINSKLFRLQYDFINNLTHEFKTPVSVIKIAGNNIQSAENLSQMEQQMYGKILDQEADKLNSLMNKLLSFAQIENKSIKPNKEEVDVMEFCEPIFDAIKLKYPDMHFTYHVDVQNNMVVDTTLLGSVFQNLIDNAYKYSEVNKRFLHVDVQQNKKNFIVKFTDRGIGINKKEFNSIFKKFYRVKNQFNQQGSIGLGLAFCKEIIDFMGGEIKVDSVQNEGTTFTLLLPLGPKKNKE</sequence>
<dbReference type="PROSITE" id="PS50109">
    <property type="entry name" value="HIS_KIN"/>
    <property type="match status" value="1"/>
</dbReference>
<dbReference type="CDD" id="cd00082">
    <property type="entry name" value="HisKA"/>
    <property type="match status" value="1"/>
</dbReference>
<evidence type="ECO:0000256" key="5">
    <source>
        <dbReference type="ARBA" id="ARBA00022777"/>
    </source>
</evidence>
<dbReference type="EMBL" id="FOZZ01000013">
    <property type="protein sequence ID" value="SFT11874.1"/>
    <property type="molecule type" value="Genomic_DNA"/>
</dbReference>
<dbReference type="SMART" id="SM00388">
    <property type="entry name" value="HisKA"/>
    <property type="match status" value="1"/>
</dbReference>
<keyword evidence="6" id="KW-0472">Membrane</keyword>
<feature type="domain" description="Histidine kinase" evidence="7">
    <location>
        <begin position="339"/>
        <end position="554"/>
    </location>
</feature>
<dbReference type="AlphaFoldDB" id="A0A1I6VEF9"/>
<name>A0A1I6VEF9_9SPHI</name>
<dbReference type="InterPro" id="IPR036890">
    <property type="entry name" value="HATPase_C_sf"/>
</dbReference>
<gene>
    <name evidence="8" type="ORF">SAMN05660206_11318</name>
</gene>
<keyword evidence="6" id="KW-0812">Transmembrane</keyword>
<dbReference type="PANTHER" id="PTHR43547:SF2">
    <property type="entry name" value="HYBRID SIGNAL TRANSDUCTION HISTIDINE KINASE C"/>
    <property type="match status" value="1"/>
</dbReference>
<feature type="transmembrane region" description="Helical" evidence="6">
    <location>
        <begin position="12"/>
        <end position="33"/>
    </location>
</feature>
<dbReference type="SUPFAM" id="SSF55874">
    <property type="entry name" value="ATPase domain of HSP90 chaperone/DNA topoisomerase II/histidine kinase"/>
    <property type="match status" value="1"/>
</dbReference>